<evidence type="ECO:0000256" key="9">
    <source>
        <dbReference type="ARBA" id="ARBA00022786"/>
    </source>
</evidence>
<dbReference type="STRING" id="554065.E1ZSX4"/>
<dbReference type="UniPathway" id="UPA00143"/>
<dbReference type="Gene3D" id="3.30.40.10">
    <property type="entry name" value="Zinc/RING finger domain, C3HC4 (zinc finger)"/>
    <property type="match status" value="1"/>
</dbReference>
<dbReference type="InParanoid" id="E1ZSX4"/>
<evidence type="ECO:0000256" key="6">
    <source>
        <dbReference type="ARBA" id="ARBA00012483"/>
    </source>
</evidence>
<keyword evidence="7" id="KW-0963">Cytoplasm</keyword>
<dbReference type="GO" id="GO:0000209">
    <property type="term" value="P:protein polyubiquitination"/>
    <property type="evidence" value="ECO:0007669"/>
    <property type="project" value="TreeGrafter"/>
</dbReference>
<dbReference type="GO" id="GO:0000151">
    <property type="term" value="C:ubiquitin ligase complex"/>
    <property type="evidence" value="ECO:0007669"/>
    <property type="project" value="InterPro"/>
</dbReference>
<reference evidence="12 13" key="1">
    <citation type="journal article" date="2010" name="Plant Cell">
        <title>The Chlorella variabilis NC64A genome reveals adaptation to photosymbiosis, coevolution with viruses, and cryptic sex.</title>
        <authorList>
            <person name="Blanc G."/>
            <person name="Duncan G."/>
            <person name="Agarkova I."/>
            <person name="Borodovsky M."/>
            <person name="Gurnon J."/>
            <person name="Kuo A."/>
            <person name="Lindquist E."/>
            <person name="Lucas S."/>
            <person name="Pangilinan J."/>
            <person name="Polle J."/>
            <person name="Salamov A."/>
            <person name="Terry A."/>
            <person name="Yamada T."/>
            <person name="Dunigan D.D."/>
            <person name="Grigoriev I.V."/>
            <person name="Claverie J.M."/>
            <person name="Van Etten J.L."/>
        </authorList>
    </citation>
    <scope>NUCLEOTIDE SEQUENCE [LARGE SCALE GENOMIC DNA]</scope>
    <source>
        <strain evidence="12 13">NC64A</strain>
    </source>
</reference>
<dbReference type="InterPro" id="IPR019474">
    <property type="entry name" value="Ub_conjug_fac_E4_core"/>
</dbReference>
<sequence>MASAFAKYEDSTLRKVLAVTLNAGTADGSAAPPVVHLAALAEELQAEAGSGPGELLLSGDNLERALMARLSEPPAAYPQWPVHYLIGVYARAAGERWSDEQRNVRMLKDPAQQAALAQTLGLCRQLAVSYAGLTLLMDMFPQHPEAEKRGALQLLDSLDVAAAASALPGLAGPATGAGSSDGGAAAGGALPMPPGFLEDFGARFADEGLGDVMSPIAAELMRRGGTVSLLGDFSGIVSLLSRLAASKPLALALTRLPSWLPPQQDGRTLEQYSVLGPLFGVSCTLDIAAMGSPSRRLPDVAQQCFAGAATRRPADVRQSMQSLAVAAGQLRQQLHSLLMLFLKNQDTREAALAWLAAALNSNLERTKMQPNPAKSATDGFMLNVAGVLLRLCEPFVDPLSGKAWGKLDTRYVCDPSARLVHGPDATRLNADSDQVAAWFRQQGPPADGKYHFICECFFMAARALQLGLKKGLDSYQMIARHARHYEEDLAAMQRWVLVAVLLQGPLAGMPQAQVMAQRAEWLKCAAMSLEALLQDQALLTEALAFYRLSAAYMLRLASPTAAAGGPPTLPLPEPPAPAFCVLPEYYAEDLGEVLLWVGRVRPDLVEARRMEEFMVFFTSLLGAQAYVKNAYLRGKMVEALHSYMPPEASDRQRYRIPASAAEVAMLFEVHPLVIQHIVRSLIQLYIDIEITDRHNTFYEKFTTRYQIGEILCYLWNLPQHRASWRVMAQQQPKLHVQFIHVLLNDSQFLLQDALEMLPKVQDTERLQADAAAWAALPHQEREERESVLHQQQGLLKNNFMLSSIIIKLMQSTADDREVSACYFDAAVRNRTAKINDFFLKYLTVPEERRRLRVKDPEQYHWHPKRLITQLAQIHISLYRARRGEWVQAVAADTDYYGRAPQLFTELLSLLRELGLLPEDEVAELAGMVSAVEEYKASVEEEEEAFEDVPEEFEDPLLGGLMRDPVRLPSGNVVERSSIVQQLLSDPRDPYSRQRCTEEDLEALPDLQARIEAWVQEQRSKRMRTD</sequence>
<dbReference type="SMART" id="SM00504">
    <property type="entry name" value="Ubox"/>
    <property type="match status" value="1"/>
</dbReference>
<dbReference type="OMA" id="WLTEIAM"/>
<dbReference type="Pfam" id="PF10408">
    <property type="entry name" value="Ufd2P_core"/>
    <property type="match status" value="1"/>
</dbReference>
<comment type="similarity">
    <text evidence="5">Belongs to the ubiquitin conjugation factor E4 family.</text>
</comment>
<evidence type="ECO:0000313" key="12">
    <source>
        <dbReference type="EMBL" id="EFN51082.1"/>
    </source>
</evidence>
<dbReference type="InterPro" id="IPR003613">
    <property type="entry name" value="Ubox_domain"/>
</dbReference>
<dbReference type="RefSeq" id="XP_005843184.1">
    <property type="nucleotide sequence ID" value="XM_005843122.1"/>
</dbReference>
<evidence type="ECO:0000256" key="3">
    <source>
        <dbReference type="ARBA" id="ARBA00004496"/>
    </source>
</evidence>
<organism evidence="13">
    <name type="scientific">Chlorella variabilis</name>
    <name type="common">Green alga</name>
    <dbReference type="NCBI Taxonomy" id="554065"/>
    <lineage>
        <taxon>Eukaryota</taxon>
        <taxon>Viridiplantae</taxon>
        <taxon>Chlorophyta</taxon>
        <taxon>core chlorophytes</taxon>
        <taxon>Trebouxiophyceae</taxon>
        <taxon>Chlorellales</taxon>
        <taxon>Chlorellaceae</taxon>
        <taxon>Chlorella clade</taxon>
        <taxon>Chlorella</taxon>
    </lineage>
</organism>
<dbReference type="eggNOG" id="KOG2042">
    <property type="taxonomic scope" value="Eukaryota"/>
</dbReference>
<name>E1ZSX4_CHLVA</name>
<dbReference type="FunFam" id="3.30.40.10:FF:000055">
    <property type="entry name" value="Ubiquitin conjugation factor e4 a"/>
    <property type="match status" value="1"/>
</dbReference>
<evidence type="ECO:0000256" key="5">
    <source>
        <dbReference type="ARBA" id="ARBA00007434"/>
    </source>
</evidence>
<dbReference type="GO" id="GO:0005634">
    <property type="term" value="C:nucleus"/>
    <property type="evidence" value="ECO:0007669"/>
    <property type="project" value="UniProtKB-SubCell"/>
</dbReference>
<keyword evidence="8" id="KW-0808">Transferase</keyword>
<comment type="catalytic activity">
    <reaction evidence="1">
        <text>S-ubiquitinyl-[E2 ubiquitin-conjugating enzyme]-L-cysteine + [acceptor protein]-L-lysine = [E2 ubiquitin-conjugating enzyme]-L-cysteine + N(6)-ubiquitinyl-[acceptor protein]-L-lysine.</text>
        <dbReference type="EC" id="2.3.2.27"/>
    </reaction>
</comment>
<dbReference type="GO" id="GO:0036503">
    <property type="term" value="P:ERAD pathway"/>
    <property type="evidence" value="ECO:0007669"/>
    <property type="project" value="InterPro"/>
</dbReference>
<proteinExistence type="inferred from homology"/>
<dbReference type="GO" id="GO:0005737">
    <property type="term" value="C:cytoplasm"/>
    <property type="evidence" value="ECO:0007669"/>
    <property type="project" value="UniProtKB-SubCell"/>
</dbReference>
<gene>
    <name evidence="12" type="ORF">CHLNCDRAFT_141464</name>
</gene>
<protein>
    <recommendedName>
        <fullName evidence="6">RING-type E3 ubiquitin transferase</fullName>
        <ecNumber evidence="6">2.3.2.27</ecNumber>
    </recommendedName>
</protein>
<comment type="subcellular location">
    <subcellularLocation>
        <location evidence="3">Cytoplasm</location>
    </subcellularLocation>
    <subcellularLocation>
        <location evidence="2">Nucleus</location>
    </subcellularLocation>
</comment>
<dbReference type="EC" id="2.3.2.27" evidence="6"/>
<dbReference type="AlphaFoldDB" id="E1ZSX4"/>
<accession>E1ZSX4</accession>
<dbReference type="GO" id="GO:0034450">
    <property type="term" value="F:ubiquitin-ubiquitin ligase activity"/>
    <property type="evidence" value="ECO:0007669"/>
    <property type="project" value="InterPro"/>
</dbReference>
<dbReference type="PANTHER" id="PTHR13931">
    <property type="entry name" value="UBIQUITINATION FACTOR E4"/>
    <property type="match status" value="1"/>
</dbReference>
<evidence type="ECO:0000256" key="2">
    <source>
        <dbReference type="ARBA" id="ARBA00004123"/>
    </source>
</evidence>
<evidence type="ECO:0000259" key="11">
    <source>
        <dbReference type="PROSITE" id="PS51698"/>
    </source>
</evidence>
<evidence type="ECO:0000256" key="1">
    <source>
        <dbReference type="ARBA" id="ARBA00000900"/>
    </source>
</evidence>
<dbReference type="SUPFAM" id="SSF57850">
    <property type="entry name" value="RING/U-box"/>
    <property type="match status" value="1"/>
</dbReference>
<dbReference type="PANTHER" id="PTHR13931:SF2">
    <property type="entry name" value="UBIQUITIN CONJUGATION FACTOR E4 B"/>
    <property type="match status" value="1"/>
</dbReference>
<keyword evidence="10" id="KW-0539">Nucleus</keyword>
<keyword evidence="9" id="KW-0833">Ubl conjugation pathway</keyword>
<dbReference type="FunCoup" id="E1ZSX4">
    <property type="interactions" value="1965"/>
</dbReference>
<dbReference type="GO" id="GO:0006511">
    <property type="term" value="P:ubiquitin-dependent protein catabolic process"/>
    <property type="evidence" value="ECO:0007669"/>
    <property type="project" value="InterPro"/>
</dbReference>
<dbReference type="Pfam" id="PF04564">
    <property type="entry name" value="U-box"/>
    <property type="match status" value="1"/>
</dbReference>
<evidence type="ECO:0000256" key="8">
    <source>
        <dbReference type="ARBA" id="ARBA00022679"/>
    </source>
</evidence>
<dbReference type="KEGG" id="cvr:CHLNCDRAFT_141464"/>
<dbReference type="PROSITE" id="PS51698">
    <property type="entry name" value="U_BOX"/>
    <property type="match status" value="1"/>
</dbReference>
<keyword evidence="13" id="KW-1185">Reference proteome</keyword>
<comment type="pathway">
    <text evidence="4">Protein modification; protein ubiquitination.</text>
</comment>
<evidence type="ECO:0000313" key="13">
    <source>
        <dbReference type="Proteomes" id="UP000008141"/>
    </source>
</evidence>
<evidence type="ECO:0000256" key="10">
    <source>
        <dbReference type="ARBA" id="ARBA00023242"/>
    </source>
</evidence>
<dbReference type="OrthoDB" id="20295at2759"/>
<dbReference type="InterPro" id="IPR013083">
    <property type="entry name" value="Znf_RING/FYVE/PHD"/>
</dbReference>
<evidence type="ECO:0000256" key="7">
    <source>
        <dbReference type="ARBA" id="ARBA00022490"/>
    </source>
</evidence>
<dbReference type="Proteomes" id="UP000008141">
    <property type="component" value="Unassembled WGS sequence"/>
</dbReference>
<dbReference type="GeneID" id="17350499"/>
<feature type="domain" description="U-box" evidence="11">
    <location>
        <begin position="947"/>
        <end position="1020"/>
    </location>
</feature>
<evidence type="ECO:0000256" key="4">
    <source>
        <dbReference type="ARBA" id="ARBA00004906"/>
    </source>
</evidence>
<dbReference type="EMBL" id="GL433868">
    <property type="protein sequence ID" value="EFN51082.1"/>
    <property type="molecule type" value="Genomic_DNA"/>
</dbReference>
<dbReference type="InterPro" id="IPR045132">
    <property type="entry name" value="UBE4"/>
</dbReference>